<keyword evidence="2" id="KW-1185">Reference proteome</keyword>
<dbReference type="Pfam" id="PF15892">
    <property type="entry name" value="BNR_4"/>
    <property type="match status" value="1"/>
</dbReference>
<proteinExistence type="predicted"/>
<dbReference type="EMBL" id="JBHLTS010000017">
    <property type="protein sequence ID" value="MFC0513568.1"/>
    <property type="molecule type" value="Genomic_DNA"/>
</dbReference>
<dbReference type="InterPro" id="IPR036278">
    <property type="entry name" value="Sialidase_sf"/>
</dbReference>
<organism evidence="1 2">
    <name type="scientific">Mucilaginibacter angelicae</name>
    <dbReference type="NCBI Taxonomy" id="869718"/>
    <lineage>
        <taxon>Bacteria</taxon>
        <taxon>Pseudomonadati</taxon>
        <taxon>Bacteroidota</taxon>
        <taxon>Sphingobacteriia</taxon>
        <taxon>Sphingobacteriales</taxon>
        <taxon>Sphingobacteriaceae</taxon>
        <taxon>Mucilaginibacter</taxon>
    </lineage>
</organism>
<name>A0ABV6L1F6_9SPHI</name>
<protein>
    <submittedName>
        <fullName evidence="1">BNR repeat-containing protein</fullName>
    </submittedName>
</protein>
<dbReference type="SUPFAM" id="SSF50939">
    <property type="entry name" value="Sialidases"/>
    <property type="match status" value="2"/>
</dbReference>
<dbReference type="Proteomes" id="UP001589828">
    <property type="component" value="Unassembled WGS sequence"/>
</dbReference>
<comment type="caution">
    <text evidence="1">The sequence shown here is derived from an EMBL/GenBank/DDBJ whole genome shotgun (WGS) entry which is preliminary data.</text>
</comment>
<evidence type="ECO:0000313" key="1">
    <source>
        <dbReference type="EMBL" id="MFC0513568.1"/>
    </source>
</evidence>
<evidence type="ECO:0000313" key="2">
    <source>
        <dbReference type="Proteomes" id="UP001589828"/>
    </source>
</evidence>
<accession>A0ABV6L1F6</accession>
<sequence length="439" mass="48897">MKLSHLKSLFFIGTMLCGTMVTMGQSAKVTTSTIGLGWANNSVNTVVFRKNSLVTFKGEQYAAYYNNDQALVLAKRKSGSAKWQVVTTQYKADAADAHKDISIMVDGSGYLHVAWGHHNQALNYAKSIKPGSLILSAQQSMTGVNENKVSYPEFYRLPGGDLLFVYRDGGSGNGNLMMNRYSMASQKWVNIQQNLIDGEGKRNAYWQMCIDKKGTIHISWVWRESPDVASNHDMCYARSNDGGLTWEKSTGEKYTLPINAANAEYACKIPQHSELINQTSMFADDKGNPFIATYWRDSSTIIPQYHIVFKTADGWRSANLGFRKTAFSLGGVGTKRIPISRPQIIAWNHDGKQSAAIIFRDAERGDKVSVAVNSDLKTANWLVSDLIATFVGNWEPTYDTELWKDKKVLNLFVQQVTQVDGEGKASIAPTEVQVLEWKP</sequence>
<gene>
    <name evidence="1" type="ORF">ACFFGT_05125</name>
</gene>
<reference evidence="1 2" key="1">
    <citation type="submission" date="2024-09" db="EMBL/GenBank/DDBJ databases">
        <authorList>
            <person name="Sun Q."/>
            <person name="Mori K."/>
        </authorList>
    </citation>
    <scope>NUCLEOTIDE SEQUENCE [LARGE SCALE GENOMIC DNA]</scope>
    <source>
        <strain evidence="1 2">NCAIM B.02415</strain>
    </source>
</reference>
<dbReference type="RefSeq" id="WP_377021433.1">
    <property type="nucleotide sequence ID" value="NZ_JBHLTS010000017.1"/>
</dbReference>